<dbReference type="InterPro" id="IPR013686">
    <property type="entry name" value="Polypept-transport_assoc_ShlB"/>
</dbReference>
<dbReference type="Gene3D" id="3.10.20.310">
    <property type="entry name" value="membrane protein fhac"/>
    <property type="match status" value="3"/>
</dbReference>
<evidence type="ECO:0000259" key="7">
    <source>
        <dbReference type="PROSITE" id="PS51779"/>
    </source>
</evidence>
<evidence type="ECO:0000313" key="9">
    <source>
        <dbReference type="Proteomes" id="UP000242590"/>
    </source>
</evidence>
<proteinExistence type="predicted"/>
<evidence type="ECO:0000256" key="1">
    <source>
        <dbReference type="ARBA" id="ARBA00004370"/>
    </source>
</evidence>
<evidence type="ECO:0000256" key="6">
    <source>
        <dbReference type="SAM" id="MobiDB-lite"/>
    </source>
</evidence>
<keyword evidence="3" id="KW-0732">Signal</keyword>
<feature type="region of interest" description="Disordered" evidence="6">
    <location>
        <begin position="90"/>
        <end position="130"/>
    </location>
</feature>
<dbReference type="InterPro" id="IPR000184">
    <property type="entry name" value="Bac_surfAg_D15"/>
</dbReference>
<dbReference type="Pfam" id="PF08479">
    <property type="entry name" value="POTRA_2"/>
    <property type="match status" value="1"/>
</dbReference>
<dbReference type="GO" id="GO:0019867">
    <property type="term" value="C:outer membrane"/>
    <property type="evidence" value="ECO:0007669"/>
    <property type="project" value="InterPro"/>
</dbReference>
<feature type="domain" description="POTRA" evidence="7">
    <location>
        <begin position="148"/>
        <end position="224"/>
    </location>
</feature>
<evidence type="ECO:0000256" key="5">
    <source>
        <dbReference type="ARBA" id="ARBA00023237"/>
    </source>
</evidence>
<dbReference type="PANTHER" id="PTHR12815:SF47">
    <property type="entry name" value="TRANSLOCATION AND ASSEMBLY MODULE SUBUNIT TAMA"/>
    <property type="match status" value="1"/>
</dbReference>
<sequence length="802" mass="87699">MFNPMGLLSSALNCSRPRLARLLLGTFSATGLFTTTLPTQVFAESRWSVDELQTPTLTHGVDQDQLQLDPVVRSTVEIRRQVAQAVENLKLTQAPDGEDTGDDPEEPSSLPLEETLPEEAPDDPGREQILPEEVPSGAIRDIDPEQQVPIAEVIVVGLSGHPEEERLEIIVYDAMEVRPGGSTTRTQLEKDLTAVYATGWFSDVRIVPTDGLLGVRLDVTVTPNPVLRAVELAEQDALLPEEVLEETFAADQDKTINLVSLQRRLTRLEEWYAEQGYSLARVLGPARITPEGVVVLTVREGRVADVEIAFTNDDGETTDEDGEPIRGGTKDWVITRELSTKAGDRFNRRVLQQDLERLYGTGLFSDINVSLQPIPTDPGVVALVLKIQEAKTGSLSGGLGYSGIQGVYGQVSFSEDNLLGRAWRTNSQITYGQYGALLDLAFHDPWIKDDPYRTAFRMNIFLSREIPLQFQHDEEADIRVVDYYHQAPDSTTNRIYSQQDKGGGTHNPETTNLYYADNESVRLQRNGMNFQFIRPLNQGNPHAENIKWTASAGLTLQQVTIQDADGDAKAYAKGPPKDQETTDNFFCVGHDCKSSNILAGLRLGFLYNTLDNKTNPTSGNFASFSTEQYISVGEGSPTFNRAQFSFAHFIPMKLLKIHRGCRPEPGEAEDCPQTLAAQVTGGTLLGSAPSYESFCLGGSTSIRGFAECAVGPGTTFGEVAVEYRFPIIGIVSGELFADAGSVLGSQTSVTGNPGALLNKPDSGFSYGVGVVLNTPLGPLRGEIAKGNHSDNWRFNFGVGWKF</sequence>
<accession>A0A1T1D4P7</accession>
<dbReference type="EMBL" id="MWLE01000038">
    <property type="protein sequence ID" value="OOV35825.1"/>
    <property type="molecule type" value="Genomic_DNA"/>
</dbReference>
<reference evidence="8 9" key="1">
    <citation type="submission" date="2017-02" db="EMBL/GenBank/DDBJ databases">
        <title>Draft Genome Sequences of 'Candidatus Synechococcus spongiarum', Cyanobacterial Symbionts of the Mediterranean Sponge Aplysina aerophoba from two locations.</title>
        <authorList>
            <person name="Slaby B.M."/>
            <person name="Hentschel U."/>
        </authorList>
    </citation>
    <scope>NUCLEOTIDE SEQUENCE [LARGE SCALE GENOMIC DNA]</scope>
    <source>
        <strain evidence="8">LMB bulk15N</strain>
    </source>
</reference>
<name>A0A1T1D4P7_9SYNE</name>
<keyword evidence="4" id="KW-0472">Membrane</keyword>
<dbReference type="Gene3D" id="2.40.160.50">
    <property type="entry name" value="membrane protein fhac: a member of the omp85/tpsb transporter family"/>
    <property type="match status" value="1"/>
</dbReference>
<evidence type="ECO:0000256" key="4">
    <source>
        <dbReference type="ARBA" id="ARBA00023136"/>
    </source>
</evidence>
<dbReference type="Pfam" id="PF07244">
    <property type="entry name" value="POTRA"/>
    <property type="match status" value="1"/>
</dbReference>
<organism evidence="8 9">
    <name type="scientific">Candidatus Synechococcus spongiarum LMB bulk15N</name>
    <dbReference type="NCBI Taxonomy" id="1943583"/>
    <lineage>
        <taxon>Bacteria</taxon>
        <taxon>Bacillati</taxon>
        <taxon>Cyanobacteriota</taxon>
        <taxon>Cyanophyceae</taxon>
        <taxon>Synechococcales</taxon>
        <taxon>Synechococcaceae</taxon>
        <taxon>Synechococcus</taxon>
    </lineage>
</organism>
<dbReference type="Proteomes" id="UP000242590">
    <property type="component" value="Unassembled WGS sequence"/>
</dbReference>
<dbReference type="PANTHER" id="PTHR12815">
    <property type="entry name" value="SORTING AND ASSEMBLY MACHINERY SAMM50 PROTEIN FAMILY MEMBER"/>
    <property type="match status" value="1"/>
</dbReference>
<evidence type="ECO:0000313" key="8">
    <source>
        <dbReference type="EMBL" id="OOV35825.1"/>
    </source>
</evidence>
<gene>
    <name evidence="8" type="ORF">BV53_02700</name>
</gene>
<evidence type="ECO:0000256" key="3">
    <source>
        <dbReference type="ARBA" id="ARBA00022729"/>
    </source>
</evidence>
<dbReference type="InterPro" id="IPR039910">
    <property type="entry name" value="D15-like"/>
</dbReference>
<comment type="subcellular location">
    <subcellularLocation>
        <location evidence="1">Membrane</location>
    </subcellularLocation>
</comment>
<comment type="caution">
    <text evidence="8">The sequence shown here is derived from an EMBL/GenBank/DDBJ whole genome shotgun (WGS) entry which is preliminary data.</text>
</comment>
<protein>
    <recommendedName>
        <fullName evidence="7">POTRA domain-containing protein</fullName>
    </recommendedName>
</protein>
<keyword evidence="5" id="KW-0998">Cell outer membrane</keyword>
<dbReference type="PROSITE" id="PS51779">
    <property type="entry name" value="POTRA"/>
    <property type="match status" value="1"/>
</dbReference>
<keyword evidence="2" id="KW-0812">Transmembrane</keyword>
<dbReference type="Pfam" id="PF01103">
    <property type="entry name" value="Omp85"/>
    <property type="match status" value="1"/>
</dbReference>
<feature type="compositionally biased region" description="Acidic residues" evidence="6">
    <location>
        <begin position="96"/>
        <end position="106"/>
    </location>
</feature>
<dbReference type="InterPro" id="IPR034746">
    <property type="entry name" value="POTRA"/>
</dbReference>
<dbReference type="InterPro" id="IPR010827">
    <property type="entry name" value="BamA/TamA_POTRA"/>
</dbReference>
<evidence type="ECO:0000256" key="2">
    <source>
        <dbReference type="ARBA" id="ARBA00022692"/>
    </source>
</evidence>
<dbReference type="AlphaFoldDB" id="A0A1T1D4P7"/>